<dbReference type="Proteomes" id="UP000475666">
    <property type="component" value="Unassembled WGS sequence"/>
</dbReference>
<dbReference type="AlphaFoldDB" id="A0A6G3TF08"/>
<dbReference type="GeneID" id="96650691"/>
<sequence length="55" mass="6228">MTDRTATTRPAPDPWYRAPATVLWESLVWLGCSWLPVPVVIDEHGPHGFAEEDPR</sequence>
<dbReference type="EMBL" id="JAAGMQ010000540">
    <property type="protein sequence ID" value="NEC35183.1"/>
    <property type="molecule type" value="Genomic_DNA"/>
</dbReference>
<reference evidence="1 2" key="1">
    <citation type="submission" date="2020-01" db="EMBL/GenBank/DDBJ databases">
        <title>Insect and environment-associated Actinomycetes.</title>
        <authorList>
            <person name="Currrie C."/>
            <person name="Chevrette M."/>
            <person name="Carlson C."/>
            <person name="Stubbendieck R."/>
            <person name="Wendt-Pienkowski E."/>
        </authorList>
    </citation>
    <scope>NUCLEOTIDE SEQUENCE [LARGE SCALE GENOMIC DNA]</scope>
    <source>
        <strain evidence="1 2">SID7739</strain>
    </source>
</reference>
<evidence type="ECO:0000313" key="1">
    <source>
        <dbReference type="EMBL" id="NEC35183.1"/>
    </source>
</evidence>
<gene>
    <name evidence="1" type="ORF">G3I66_18740</name>
</gene>
<evidence type="ECO:0000313" key="2">
    <source>
        <dbReference type="Proteomes" id="UP000475666"/>
    </source>
</evidence>
<accession>A0A6G3TF08</accession>
<comment type="caution">
    <text evidence="1">The sequence shown here is derived from an EMBL/GenBank/DDBJ whole genome shotgun (WGS) entry which is preliminary data.</text>
</comment>
<protein>
    <submittedName>
        <fullName evidence="1">Uncharacterized protein</fullName>
    </submittedName>
</protein>
<organism evidence="1 2">
    <name type="scientific">Streptomyces rubrogriseus</name>
    <dbReference type="NCBI Taxonomy" id="194673"/>
    <lineage>
        <taxon>Bacteria</taxon>
        <taxon>Bacillati</taxon>
        <taxon>Actinomycetota</taxon>
        <taxon>Actinomycetes</taxon>
        <taxon>Kitasatosporales</taxon>
        <taxon>Streptomycetaceae</taxon>
        <taxon>Streptomyces</taxon>
        <taxon>Streptomyces violaceoruber group</taxon>
    </lineage>
</organism>
<proteinExistence type="predicted"/>
<name>A0A6G3TF08_9ACTN</name>
<dbReference type="RefSeq" id="WP_159107554.1">
    <property type="nucleotide sequence ID" value="NZ_BEWD01000007.1"/>
</dbReference>